<name>A0A562UYK6_9ACTN</name>
<reference evidence="2 3" key="1">
    <citation type="journal article" date="2013" name="Stand. Genomic Sci.">
        <title>Genomic Encyclopedia of Type Strains, Phase I: The one thousand microbial genomes (KMG-I) project.</title>
        <authorList>
            <person name="Kyrpides N.C."/>
            <person name="Woyke T."/>
            <person name="Eisen J.A."/>
            <person name="Garrity G."/>
            <person name="Lilburn T.G."/>
            <person name="Beck B.J."/>
            <person name="Whitman W.B."/>
            <person name="Hugenholtz P."/>
            <person name="Klenk H.P."/>
        </authorList>
    </citation>
    <scope>NUCLEOTIDE SEQUENCE [LARGE SCALE GENOMIC DNA]</scope>
    <source>
        <strain evidence="2 3">DSM 45044</strain>
    </source>
</reference>
<accession>A0A562UYK6</accession>
<dbReference type="EMBL" id="VLLL01000007">
    <property type="protein sequence ID" value="TWJ10683.1"/>
    <property type="molecule type" value="Genomic_DNA"/>
</dbReference>
<protein>
    <submittedName>
        <fullName evidence="2">Uncharacterized protein DUF397</fullName>
    </submittedName>
</protein>
<dbReference type="OrthoDB" id="4301277at2"/>
<dbReference type="RefSeq" id="WP_147141530.1">
    <property type="nucleotide sequence ID" value="NZ_BAABIJ010000003.1"/>
</dbReference>
<feature type="domain" description="DUF397" evidence="1">
    <location>
        <begin position="10"/>
        <end position="62"/>
    </location>
</feature>
<keyword evidence="3" id="KW-1185">Reference proteome</keyword>
<dbReference type="InterPro" id="IPR007278">
    <property type="entry name" value="DUF397"/>
</dbReference>
<evidence type="ECO:0000259" key="1">
    <source>
        <dbReference type="Pfam" id="PF04149"/>
    </source>
</evidence>
<organism evidence="2 3">
    <name type="scientific">Stackebrandtia albiflava</name>
    <dbReference type="NCBI Taxonomy" id="406432"/>
    <lineage>
        <taxon>Bacteria</taxon>
        <taxon>Bacillati</taxon>
        <taxon>Actinomycetota</taxon>
        <taxon>Actinomycetes</taxon>
        <taxon>Glycomycetales</taxon>
        <taxon>Glycomycetaceae</taxon>
        <taxon>Stackebrandtia</taxon>
    </lineage>
</organism>
<evidence type="ECO:0000313" key="3">
    <source>
        <dbReference type="Proteomes" id="UP000321617"/>
    </source>
</evidence>
<dbReference type="Proteomes" id="UP000321617">
    <property type="component" value="Unassembled WGS sequence"/>
</dbReference>
<dbReference type="AlphaFoldDB" id="A0A562UYK6"/>
<comment type="caution">
    <text evidence="2">The sequence shown here is derived from an EMBL/GenBank/DDBJ whole genome shotgun (WGS) entry which is preliminary data.</text>
</comment>
<evidence type="ECO:0000313" key="2">
    <source>
        <dbReference type="EMBL" id="TWJ10683.1"/>
    </source>
</evidence>
<gene>
    <name evidence="2" type="ORF">LX16_4103</name>
</gene>
<dbReference type="Pfam" id="PF04149">
    <property type="entry name" value="DUF397"/>
    <property type="match status" value="1"/>
</dbReference>
<proteinExistence type="predicted"/>
<sequence>MTPPSTVPIRWRKSSRSNANTACVEVARHATGFLVRDSKQAPIENPSVLAASECDWRALLTTICLGQGAE</sequence>